<dbReference type="CDD" id="cd03801">
    <property type="entry name" value="GT4_PimA-like"/>
    <property type="match status" value="1"/>
</dbReference>
<dbReference type="EMBL" id="QKYV01000006">
    <property type="protein sequence ID" value="PZW39069.1"/>
    <property type="molecule type" value="Genomic_DNA"/>
</dbReference>
<dbReference type="PANTHER" id="PTHR12526">
    <property type="entry name" value="GLYCOSYLTRANSFERASE"/>
    <property type="match status" value="1"/>
</dbReference>
<comment type="caution">
    <text evidence="2">The sequence shown here is derived from an EMBL/GenBank/DDBJ whole genome shotgun (WGS) entry which is preliminary data.</text>
</comment>
<name>A0A2W7HYQ8_9FLAO</name>
<dbReference type="SUPFAM" id="SSF53756">
    <property type="entry name" value="UDP-Glycosyltransferase/glycogen phosphorylase"/>
    <property type="match status" value="1"/>
</dbReference>
<dbReference type="Gene3D" id="3.40.50.2000">
    <property type="entry name" value="Glycogen Phosphorylase B"/>
    <property type="match status" value="2"/>
</dbReference>
<dbReference type="PANTHER" id="PTHR12526:SF637">
    <property type="entry name" value="GLYCOSYLTRANSFERASE EPSF-RELATED"/>
    <property type="match status" value="1"/>
</dbReference>
<dbReference type="Pfam" id="PF00534">
    <property type="entry name" value="Glycos_transf_1"/>
    <property type="match status" value="1"/>
</dbReference>
<dbReference type="GO" id="GO:0016757">
    <property type="term" value="F:glycosyltransferase activity"/>
    <property type="evidence" value="ECO:0007669"/>
    <property type="project" value="InterPro"/>
</dbReference>
<dbReference type="InterPro" id="IPR001296">
    <property type="entry name" value="Glyco_trans_1"/>
</dbReference>
<keyword evidence="3" id="KW-1185">Reference proteome</keyword>
<evidence type="ECO:0000313" key="2">
    <source>
        <dbReference type="EMBL" id="PZW39069.1"/>
    </source>
</evidence>
<dbReference type="RefSeq" id="WP_111541498.1">
    <property type="nucleotide sequence ID" value="NZ_QKYV01000006.1"/>
</dbReference>
<dbReference type="AlphaFoldDB" id="A0A2W7HYQ8"/>
<reference evidence="2 3" key="1">
    <citation type="submission" date="2018-06" db="EMBL/GenBank/DDBJ databases">
        <title>Genomic Encyclopedia of Archaeal and Bacterial Type Strains, Phase II (KMG-II): from individual species to whole genera.</title>
        <authorList>
            <person name="Goeker M."/>
        </authorList>
    </citation>
    <scope>NUCLEOTIDE SEQUENCE [LARGE SCALE GENOMIC DNA]</scope>
    <source>
        <strain evidence="2 3">DSM 15361</strain>
    </source>
</reference>
<proteinExistence type="predicted"/>
<evidence type="ECO:0000313" key="3">
    <source>
        <dbReference type="Proteomes" id="UP000249542"/>
    </source>
</evidence>
<gene>
    <name evidence="2" type="ORF">LX95_02209</name>
</gene>
<organism evidence="2 3">
    <name type="scientific">Mesonia algae</name>
    <dbReference type="NCBI Taxonomy" id="213248"/>
    <lineage>
        <taxon>Bacteria</taxon>
        <taxon>Pseudomonadati</taxon>
        <taxon>Bacteroidota</taxon>
        <taxon>Flavobacteriia</taxon>
        <taxon>Flavobacteriales</taxon>
        <taxon>Flavobacteriaceae</taxon>
        <taxon>Mesonia</taxon>
    </lineage>
</organism>
<feature type="domain" description="Glycosyl transferase family 1" evidence="1">
    <location>
        <begin position="178"/>
        <end position="329"/>
    </location>
</feature>
<accession>A0A2W7HYQ8</accession>
<sequence>MKAKKIKVLFTIPNFKTAGSQYVLLSLYKEIDYSIFDPYIAVEKFPDVKPAAIPDDRFLFFPKGKGFWQEVFSMSSTLRKLKIDIIHSWDYKSTSLEALAARLSFIPYLYTKKNDAWSKRWFLKTLLSNHIAYDHPKMKVKFFNHFLFNNKLSFIPHGVNENIFYAKKRIQASSIIKLGCIGNINSNKNQLFLLEAMNFLPKNIHLFLYGKTEQDYFKQLKNFISSHQLEERIHFKGFVSNQNLPKVLNGIDVFILPSKKEGLPVSILEALSCQVPVLASDSGGGTSYIASKGEGIKVFDILDMDGFLQLIRPLLSDSNLRKELGESGRVLIEENFTLDKEIKSYEKLYLQLTK</sequence>
<dbReference type="Proteomes" id="UP000249542">
    <property type="component" value="Unassembled WGS sequence"/>
</dbReference>
<evidence type="ECO:0000259" key="1">
    <source>
        <dbReference type="Pfam" id="PF00534"/>
    </source>
</evidence>
<keyword evidence="2" id="KW-0808">Transferase</keyword>
<protein>
    <submittedName>
        <fullName evidence="2">Glycosyltransferase involved in cell wall biosynthesis</fullName>
    </submittedName>
</protein>